<geneLocation type="plasmid" evidence="2 3">
    <name>SNP1</name>
</geneLocation>
<evidence type="ECO:0000313" key="3">
    <source>
        <dbReference type="Proteomes" id="UP001059597"/>
    </source>
</evidence>
<organism evidence="2 3">
    <name type="scientific">Streptomyces nigrescens</name>
    <dbReference type="NCBI Taxonomy" id="1920"/>
    <lineage>
        <taxon>Bacteria</taxon>
        <taxon>Bacillati</taxon>
        <taxon>Actinomycetota</taxon>
        <taxon>Actinomycetes</taxon>
        <taxon>Kitasatosporales</taxon>
        <taxon>Streptomycetaceae</taxon>
        <taxon>Streptomyces</taxon>
    </lineage>
</organism>
<gene>
    <name evidence="2" type="ORF">HEK616_80050</name>
</gene>
<keyword evidence="2" id="KW-0614">Plasmid</keyword>
<evidence type="ECO:0000256" key="1">
    <source>
        <dbReference type="SAM" id="SignalP"/>
    </source>
</evidence>
<keyword evidence="1" id="KW-0732">Signal</keyword>
<proteinExistence type="predicted"/>
<keyword evidence="3" id="KW-1185">Reference proteome</keyword>
<feature type="chain" id="PRO_5045665919" description="DUF4232 domain-containing protein" evidence="1">
    <location>
        <begin position="29"/>
        <end position="175"/>
    </location>
</feature>
<dbReference type="Proteomes" id="UP001059597">
    <property type="component" value="Plasmid SNP1"/>
</dbReference>
<dbReference type="RefSeq" id="WP_261958041.1">
    <property type="nucleotide sequence ID" value="NZ_AP026074.1"/>
</dbReference>
<reference evidence="2" key="1">
    <citation type="submission" date="2022-06" db="EMBL/GenBank/DDBJ databases">
        <title>Complete genome sequence of Streptomyces nigrescens HEK616.</title>
        <authorList>
            <person name="Asamizu S."/>
            <person name="Onaka H."/>
        </authorList>
    </citation>
    <scope>NUCLEOTIDE SEQUENCE</scope>
    <source>
        <strain evidence="2">HEK616</strain>
        <plasmid evidence="2">SNP1</plasmid>
    </source>
</reference>
<evidence type="ECO:0000313" key="2">
    <source>
        <dbReference type="EMBL" id="BDM74518.1"/>
    </source>
</evidence>
<accession>A0ABM8A796</accession>
<protein>
    <recommendedName>
        <fullName evidence="4">DUF4232 domain-containing protein</fullName>
    </recommendedName>
</protein>
<feature type="signal peptide" evidence="1">
    <location>
        <begin position="1"/>
        <end position="28"/>
    </location>
</feature>
<dbReference type="EMBL" id="AP026074">
    <property type="protein sequence ID" value="BDM74518.1"/>
    <property type="molecule type" value="Genomic_DNA"/>
</dbReference>
<sequence>MRRITRKFAVTAAVAALVGMAGGGAAQALSPTAAAVAAPGYHAPSACRPANHTAKITVGPATTGHRHYRVTLIAAPGYEPCRLAGSPTDVRFYHHGALNAVTAGQYGPQGAVVNFGPGHPVHFDIQVPYGAGGAPADEATFTLKAPDGVIPGESTAYGPLTVGAGTVIGPVRPGA</sequence>
<name>A0ABM8A796_STRNI</name>
<evidence type="ECO:0008006" key="4">
    <source>
        <dbReference type="Google" id="ProtNLM"/>
    </source>
</evidence>